<dbReference type="CDD" id="cd06173">
    <property type="entry name" value="MFS_MefA_like"/>
    <property type="match status" value="1"/>
</dbReference>
<feature type="transmembrane region" description="Helical" evidence="6">
    <location>
        <begin position="20"/>
        <end position="42"/>
    </location>
</feature>
<dbReference type="Proteomes" id="UP001597391">
    <property type="component" value="Unassembled WGS sequence"/>
</dbReference>
<dbReference type="PANTHER" id="PTHR23513">
    <property type="entry name" value="INTEGRAL MEMBRANE EFFLUX PROTEIN-RELATED"/>
    <property type="match status" value="1"/>
</dbReference>
<dbReference type="PANTHER" id="PTHR23513:SF17">
    <property type="entry name" value="MEMBRANE PROTEIN"/>
    <property type="match status" value="1"/>
</dbReference>
<evidence type="ECO:0000256" key="6">
    <source>
        <dbReference type="SAM" id="Phobius"/>
    </source>
</evidence>
<comment type="subcellular location">
    <subcellularLocation>
        <location evidence="1">Cell membrane</location>
        <topology evidence="1">Multi-pass membrane protein</topology>
    </subcellularLocation>
</comment>
<evidence type="ECO:0000256" key="5">
    <source>
        <dbReference type="ARBA" id="ARBA00023136"/>
    </source>
</evidence>
<feature type="transmembrane region" description="Helical" evidence="6">
    <location>
        <begin position="281"/>
        <end position="303"/>
    </location>
</feature>
<evidence type="ECO:0000256" key="1">
    <source>
        <dbReference type="ARBA" id="ARBA00004651"/>
    </source>
</evidence>
<feature type="domain" description="Major facilitator superfamily (MFS) profile" evidence="7">
    <location>
        <begin position="239"/>
        <end position="421"/>
    </location>
</feature>
<gene>
    <name evidence="8" type="ORF">ACFSYH_08755</name>
</gene>
<feature type="transmembrane region" description="Helical" evidence="6">
    <location>
        <begin position="144"/>
        <end position="174"/>
    </location>
</feature>
<keyword evidence="3 6" id="KW-0812">Transmembrane</keyword>
<comment type="caution">
    <text evidence="8">The sequence shown here is derived from an EMBL/GenBank/DDBJ whole genome shotgun (WGS) entry which is preliminary data.</text>
</comment>
<dbReference type="SUPFAM" id="SSF103473">
    <property type="entry name" value="MFS general substrate transporter"/>
    <property type="match status" value="1"/>
</dbReference>
<accession>A0ABW5XIJ0</accession>
<proteinExistence type="predicted"/>
<dbReference type="Pfam" id="PF07690">
    <property type="entry name" value="MFS_1"/>
    <property type="match status" value="1"/>
</dbReference>
<keyword evidence="5 6" id="KW-0472">Membrane</keyword>
<evidence type="ECO:0000259" key="7">
    <source>
        <dbReference type="PROSITE" id="PS50850"/>
    </source>
</evidence>
<feature type="transmembrane region" description="Helical" evidence="6">
    <location>
        <begin position="54"/>
        <end position="76"/>
    </location>
</feature>
<dbReference type="InterPro" id="IPR011701">
    <property type="entry name" value="MFS"/>
</dbReference>
<dbReference type="Gene3D" id="1.20.1250.20">
    <property type="entry name" value="MFS general substrate transporter like domains"/>
    <property type="match status" value="1"/>
</dbReference>
<evidence type="ECO:0000256" key="2">
    <source>
        <dbReference type="ARBA" id="ARBA00022475"/>
    </source>
</evidence>
<dbReference type="RefSeq" id="WP_377466532.1">
    <property type="nucleotide sequence ID" value="NZ_JBHUOP010000003.1"/>
</dbReference>
<protein>
    <submittedName>
        <fullName evidence="8">MFS transporter</fullName>
    </submittedName>
</protein>
<evidence type="ECO:0000256" key="4">
    <source>
        <dbReference type="ARBA" id="ARBA00022989"/>
    </source>
</evidence>
<evidence type="ECO:0000313" key="8">
    <source>
        <dbReference type="EMBL" id="MFD2840658.1"/>
    </source>
</evidence>
<evidence type="ECO:0000313" key="9">
    <source>
        <dbReference type="Proteomes" id="UP001597391"/>
    </source>
</evidence>
<keyword evidence="4 6" id="KW-1133">Transmembrane helix</keyword>
<reference evidence="9" key="1">
    <citation type="journal article" date="2019" name="Int. J. Syst. Evol. Microbiol.">
        <title>The Global Catalogue of Microorganisms (GCM) 10K type strain sequencing project: providing services to taxonomists for standard genome sequencing and annotation.</title>
        <authorList>
            <consortium name="The Broad Institute Genomics Platform"/>
            <consortium name="The Broad Institute Genome Sequencing Center for Infectious Disease"/>
            <person name="Wu L."/>
            <person name="Ma J."/>
        </authorList>
    </citation>
    <scope>NUCLEOTIDE SEQUENCE [LARGE SCALE GENOMIC DNA]</scope>
    <source>
        <strain evidence="9">KCTC 33576</strain>
    </source>
</reference>
<name>A0ABW5XIJ0_9MICO</name>
<evidence type="ECO:0000256" key="3">
    <source>
        <dbReference type="ARBA" id="ARBA00022692"/>
    </source>
</evidence>
<keyword evidence="2" id="KW-1003">Cell membrane</keyword>
<feature type="transmembrane region" description="Helical" evidence="6">
    <location>
        <begin position="252"/>
        <end position="269"/>
    </location>
</feature>
<sequence length="421" mass="44484">MSASSELRSLLRNADFKRFFVIRLLCQSGDGMFQAALATLFFFSPEAQGTPGGIAFALFVMLAPFTFVGPFVGVFIDRWPRRNIIVITDSIRLLLTVGIVAVILTSGFSAWVYVLALTALSLNRFLLAALGASLPRVVAPSELLVANSILPTIGAAATGIGAVLGVAIGLLLPAGSTRDAATLGAAIIVFACSIMVALGFDKDRLGPIADELAGARKTSVRQVVGDLGGAVRLVFELKTPARALLSMALMRLLYGLIFVASILLARNYFVSSDGDGLTSFAQIIGVTAAGFGVAIFATPLVASRIGEHRWIVTCMATAIVAQIVASIHVSVPTILVVAFLLGVATQGAKIAFDTIIQQDTPDDYRGRAFVLYDMLFNTAFMTAGLLGVVFLPDTGLNQPLYAVLALGYLAIAFVYRTPRNI</sequence>
<dbReference type="EMBL" id="JBHUOP010000003">
    <property type="protein sequence ID" value="MFD2840658.1"/>
    <property type="molecule type" value="Genomic_DNA"/>
</dbReference>
<dbReference type="InterPro" id="IPR036259">
    <property type="entry name" value="MFS_trans_sf"/>
</dbReference>
<feature type="transmembrane region" description="Helical" evidence="6">
    <location>
        <begin position="180"/>
        <end position="200"/>
    </location>
</feature>
<feature type="transmembrane region" description="Helical" evidence="6">
    <location>
        <begin position="368"/>
        <end position="392"/>
    </location>
</feature>
<dbReference type="PROSITE" id="PS50850">
    <property type="entry name" value="MFS"/>
    <property type="match status" value="1"/>
</dbReference>
<dbReference type="InterPro" id="IPR020846">
    <property type="entry name" value="MFS_dom"/>
</dbReference>
<keyword evidence="9" id="KW-1185">Reference proteome</keyword>
<organism evidence="8 9">
    <name type="scientific">Populibacterium corticicola</name>
    <dbReference type="NCBI Taxonomy" id="1812826"/>
    <lineage>
        <taxon>Bacteria</taxon>
        <taxon>Bacillati</taxon>
        <taxon>Actinomycetota</taxon>
        <taxon>Actinomycetes</taxon>
        <taxon>Micrococcales</taxon>
        <taxon>Jonesiaceae</taxon>
        <taxon>Populibacterium</taxon>
    </lineage>
</organism>
<feature type="transmembrane region" description="Helical" evidence="6">
    <location>
        <begin position="398"/>
        <end position="415"/>
    </location>
</feature>